<evidence type="ECO:0000313" key="3">
    <source>
        <dbReference type="EMBL" id="TXK49257.1"/>
    </source>
</evidence>
<sequence>MKPVLLFLFLISLFGGGIRTISQINRYAREAAIAYQQQDFVTAIAAYEHLLNDLEVQDDQISLNLAHAYYKAGLLDKALQQYQQLATHPFQHIRAVAALQTGNIAARRNKFKLALTYYKKALVAEPGNESARYNYELLKKYLLLHPEFVDDQEEEVDQDLSEETPPEEAELPPPATEDLALQPKLKPDADGNREEEIETKEETETGTPENRSQTNAPSDHTTNQNNPNGTKEQEQAAGQTPGDTEGQRAENNPEQGQNNSRSSAEAASEEDQRAQTRRNRLQQMNISPEKAQLLLDAMQNIEMQYIQQLPKKATKKPDPSKPDW</sequence>
<feature type="compositionally biased region" description="Polar residues" evidence="2">
    <location>
        <begin position="210"/>
        <end position="242"/>
    </location>
</feature>
<feature type="compositionally biased region" description="Acidic residues" evidence="2">
    <location>
        <begin position="152"/>
        <end position="170"/>
    </location>
</feature>
<dbReference type="EMBL" id="VRTY01000018">
    <property type="protein sequence ID" value="TXK49257.1"/>
    <property type="molecule type" value="Genomic_DNA"/>
</dbReference>
<evidence type="ECO:0000256" key="2">
    <source>
        <dbReference type="SAM" id="MobiDB-lite"/>
    </source>
</evidence>
<feature type="compositionally biased region" description="Polar residues" evidence="2">
    <location>
        <begin position="249"/>
        <end position="261"/>
    </location>
</feature>
<keyword evidence="4" id="KW-1185">Reference proteome</keyword>
<dbReference type="InterPro" id="IPR011990">
    <property type="entry name" value="TPR-like_helical_dom_sf"/>
</dbReference>
<protein>
    <submittedName>
        <fullName evidence="3">Aerotolerance protein</fullName>
    </submittedName>
</protein>
<dbReference type="SUPFAM" id="SSF48452">
    <property type="entry name" value="TPR-like"/>
    <property type="match status" value="1"/>
</dbReference>
<proteinExistence type="predicted"/>
<dbReference type="Gene3D" id="1.25.40.10">
    <property type="entry name" value="Tetratricopeptide repeat domain"/>
    <property type="match status" value="1"/>
</dbReference>
<dbReference type="RefSeq" id="WP_147920971.1">
    <property type="nucleotide sequence ID" value="NZ_VRTY01000018.1"/>
</dbReference>
<reference evidence="3 4" key="1">
    <citation type="submission" date="2019-08" db="EMBL/GenBank/DDBJ databases">
        <authorList>
            <person name="Shi S."/>
        </authorList>
    </citation>
    <scope>NUCLEOTIDE SEQUENCE [LARGE SCALE GENOMIC DNA]</scope>
    <source>
        <strain evidence="3 4">GY10130</strain>
    </source>
</reference>
<organism evidence="3 4">
    <name type="scientific">Pontibacter qinzhouensis</name>
    <dbReference type="NCBI Taxonomy" id="2603253"/>
    <lineage>
        <taxon>Bacteria</taxon>
        <taxon>Pseudomonadati</taxon>
        <taxon>Bacteroidota</taxon>
        <taxon>Cytophagia</taxon>
        <taxon>Cytophagales</taxon>
        <taxon>Hymenobacteraceae</taxon>
        <taxon>Pontibacter</taxon>
    </lineage>
</organism>
<comment type="caution">
    <text evidence="3">The sequence shown here is derived from an EMBL/GenBank/DDBJ whole genome shotgun (WGS) entry which is preliminary data.</text>
</comment>
<keyword evidence="1" id="KW-0802">TPR repeat</keyword>
<dbReference type="AlphaFoldDB" id="A0A5C8KAG6"/>
<feature type="region of interest" description="Disordered" evidence="2">
    <location>
        <begin position="152"/>
        <end position="287"/>
    </location>
</feature>
<evidence type="ECO:0000313" key="4">
    <source>
        <dbReference type="Proteomes" id="UP000321926"/>
    </source>
</evidence>
<dbReference type="InterPro" id="IPR019734">
    <property type="entry name" value="TPR_rpt"/>
</dbReference>
<gene>
    <name evidence="3" type="ORF">FVR03_06755</name>
</gene>
<name>A0A5C8KAG6_9BACT</name>
<dbReference type="OrthoDB" id="597471at2"/>
<accession>A0A5C8KAG6</accession>
<dbReference type="SMART" id="SM00028">
    <property type="entry name" value="TPR"/>
    <property type="match status" value="2"/>
</dbReference>
<evidence type="ECO:0000256" key="1">
    <source>
        <dbReference type="PROSITE-ProRule" id="PRU00339"/>
    </source>
</evidence>
<feature type="compositionally biased region" description="Basic and acidic residues" evidence="2">
    <location>
        <begin position="185"/>
        <end position="194"/>
    </location>
</feature>
<feature type="repeat" description="TPR" evidence="1">
    <location>
        <begin position="95"/>
        <end position="128"/>
    </location>
</feature>
<dbReference type="PROSITE" id="PS50005">
    <property type="entry name" value="TPR"/>
    <property type="match status" value="1"/>
</dbReference>
<dbReference type="Proteomes" id="UP000321926">
    <property type="component" value="Unassembled WGS sequence"/>
</dbReference>